<comment type="caution">
    <text evidence="1">The sequence shown here is derived from an EMBL/GenBank/DDBJ whole genome shotgun (WGS) entry which is preliminary data.</text>
</comment>
<sequence>MNGILWRGMQKFKNIEIVQGGVHIGLPGGPAPPTTDYFVDTTLGKSGNSGLGWGTGHALATISQAMTKANALATRGRFRIFAAPGGYTEDIETPINANAPFGQLIAVNPTPGHSFGAAYLLASTALAPTLSVRARGWLIEGFEIEALADAVALDLDGSVSARNAGGTLIQDCLFVGLNQGLAGVDFKSNSNGNPHVTILSCGMYGFTSGSTAGRCITCTNSSLDQPRFLIVRGCWFADSDNLIDFNGKGSKESVFEHNSFQDNGANQNPAQLLDLGTGNDNMVTQNKLGGTYSKAGGYEPGTNDDWGGNFNVLSGGVTAALPG</sequence>
<reference evidence="1" key="1">
    <citation type="journal article" date="2015" name="Nature">
        <title>Complex archaea that bridge the gap between prokaryotes and eukaryotes.</title>
        <authorList>
            <person name="Spang A."/>
            <person name="Saw J.H."/>
            <person name="Jorgensen S.L."/>
            <person name="Zaremba-Niedzwiedzka K."/>
            <person name="Martijn J."/>
            <person name="Lind A.E."/>
            <person name="van Eijk R."/>
            <person name="Schleper C."/>
            <person name="Guy L."/>
            <person name="Ettema T.J."/>
        </authorList>
    </citation>
    <scope>NUCLEOTIDE SEQUENCE</scope>
</reference>
<organism evidence="1">
    <name type="scientific">marine sediment metagenome</name>
    <dbReference type="NCBI Taxonomy" id="412755"/>
    <lineage>
        <taxon>unclassified sequences</taxon>
        <taxon>metagenomes</taxon>
        <taxon>ecological metagenomes</taxon>
    </lineage>
</organism>
<evidence type="ECO:0008006" key="2">
    <source>
        <dbReference type="Google" id="ProtNLM"/>
    </source>
</evidence>
<dbReference type="Gene3D" id="2.160.20.10">
    <property type="entry name" value="Single-stranded right-handed beta-helix, Pectin lyase-like"/>
    <property type="match status" value="1"/>
</dbReference>
<name>A0A0F9TJ06_9ZZZZ</name>
<gene>
    <name evidence="1" type="ORF">LCGC14_0386060</name>
</gene>
<dbReference type="AlphaFoldDB" id="A0A0F9TJ06"/>
<dbReference type="InterPro" id="IPR012334">
    <property type="entry name" value="Pectin_lyas_fold"/>
</dbReference>
<dbReference type="InterPro" id="IPR011050">
    <property type="entry name" value="Pectin_lyase_fold/virulence"/>
</dbReference>
<evidence type="ECO:0000313" key="1">
    <source>
        <dbReference type="EMBL" id="KKN74857.1"/>
    </source>
</evidence>
<dbReference type="EMBL" id="LAZR01000319">
    <property type="protein sequence ID" value="KKN74857.1"/>
    <property type="molecule type" value="Genomic_DNA"/>
</dbReference>
<accession>A0A0F9TJ06</accession>
<dbReference type="SUPFAM" id="SSF51126">
    <property type="entry name" value="Pectin lyase-like"/>
    <property type="match status" value="1"/>
</dbReference>
<protein>
    <recommendedName>
        <fullName evidence="2">Right handed beta helix domain-containing protein</fullName>
    </recommendedName>
</protein>
<proteinExistence type="predicted"/>